<evidence type="ECO:0000313" key="1">
    <source>
        <dbReference type="EMBL" id="SUI59178.1"/>
    </source>
</evidence>
<dbReference type="InterPro" id="IPR036425">
    <property type="entry name" value="MoaB/Mog-like_dom_sf"/>
</dbReference>
<name>A0A379ZCA9_9GAMM</name>
<dbReference type="EMBL" id="UGYO01000001">
    <property type="protein sequence ID" value="SUI59178.1"/>
    <property type="molecule type" value="Genomic_DNA"/>
</dbReference>
<gene>
    <name evidence="1" type="primary">moaB</name>
    <name evidence="1" type="ORF">NCTC10738_01487</name>
</gene>
<sequence length="62" mass="6942">MGHCSHTHFEPLNIANQTALFCLPASTGACRTAWNKILKEQPDARHRPCNFVSHLKKVAIDD</sequence>
<keyword evidence="2" id="KW-1185">Reference proteome</keyword>
<proteinExistence type="predicted"/>
<dbReference type="Proteomes" id="UP000254069">
    <property type="component" value="Unassembled WGS sequence"/>
</dbReference>
<evidence type="ECO:0000313" key="2">
    <source>
        <dbReference type="Proteomes" id="UP000254069"/>
    </source>
</evidence>
<accession>A0A379ZCA9</accession>
<organism evidence="1 2">
    <name type="scientific">Shewanella algae</name>
    <dbReference type="NCBI Taxonomy" id="38313"/>
    <lineage>
        <taxon>Bacteria</taxon>
        <taxon>Pseudomonadati</taxon>
        <taxon>Pseudomonadota</taxon>
        <taxon>Gammaproteobacteria</taxon>
        <taxon>Alteromonadales</taxon>
        <taxon>Shewanellaceae</taxon>
        <taxon>Shewanella</taxon>
    </lineage>
</organism>
<reference evidence="1 2" key="1">
    <citation type="submission" date="2018-06" db="EMBL/GenBank/DDBJ databases">
        <authorList>
            <consortium name="Pathogen Informatics"/>
            <person name="Doyle S."/>
        </authorList>
    </citation>
    <scope>NUCLEOTIDE SEQUENCE [LARGE SCALE GENOMIC DNA]</scope>
    <source>
        <strain evidence="1 2">NCTC10738</strain>
    </source>
</reference>
<protein>
    <submittedName>
        <fullName evidence="1">Molybdenum cofactor biosynthesis protein B</fullName>
    </submittedName>
</protein>
<dbReference type="SUPFAM" id="SSF53218">
    <property type="entry name" value="Molybdenum cofactor biosynthesis proteins"/>
    <property type="match status" value="1"/>
</dbReference>
<dbReference type="AlphaFoldDB" id="A0A379ZCA9"/>